<organism evidence="1 2">
    <name type="scientific">Diaporthe vaccinii</name>
    <dbReference type="NCBI Taxonomy" id="105482"/>
    <lineage>
        <taxon>Eukaryota</taxon>
        <taxon>Fungi</taxon>
        <taxon>Dikarya</taxon>
        <taxon>Ascomycota</taxon>
        <taxon>Pezizomycotina</taxon>
        <taxon>Sordariomycetes</taxon>
        <taxon>Sordariomycetidae</taxon>
        <taxon>Diaporthales</taxon>
        <taxon>Diaporthaceae</taxon>
        <taxon>Diaporthe</taxon>
        <taxon>Diaporthe eres species complex</taxon>
    </lineage>
</organism>
<proteinExistence type="predicted"/>
<reference evidence="1 2" key="1">
    <citation type="submission" date="2024-03" db="EMBL/GenBank/DDBJ databases">
        <title>A high-quality draft genome sequence of Diaporthe vaccinii, a causative agent of upright dieback and viscid rot disease in cranberry plants.</title>
        <authorList>
            <person name="Sarrasin M."/>
            <person name="Lang B.F."/>
            <person name="Burger G."/>
        </authorList>
    </citation>
    <scope>NUCLEOTIDE SEQUENCE [LARGE SCALE GENOMIC DNA]</scope>
    <source>
        <strain evidence="1 2">IS7</strain>
    </source>
</reference>
<comment type="caution">
    <text evidence="1">The sequence shown here is derived from an EMBL/GenBank/DDBJ whole genome shotgun (WGS) entry which is preliminary data.</text>
</comment>
<evidence type="ECO:0000313" key="1">
    <source>
        <dbReference type="EMBL" id="KAL2277563.1"/>
    </source>
</evidence>
<evidence type="ECO:0000313" key="2">
    <source>
        <dbReference type="Proteomes" id="UP001600888"/>
    </source>
</evidence>
<accession>A0ABR4E588</accession>
<dbReference type="EMBL" id="JBAWTH010000097">
    <property type="protein sequence ID" value="KAL2277563.1"/>
    <property type="molecule type" value="Genomic_DNA"/>
</dbReference>
<sequence>MLLQPRLATFHSIPVPIPIITPTPSTILTTTTILPEILSFFLDFSLLLFTFLSRQPDQLGLHFTTYYPLRSCIHPLRPASDPLASSA</sequence>
<name>A0ABR4E588_9PEZI</name>
<protein>
    <submittedName>
        <fullName evidence="1">Uncharacterized protein</fullName>
    </submittedName>
</protein>
<gene>
    <name evidence="1" type="ORF">FJTKL_15316</name>
</gene>
<keyword evidence="2" id="KW-1185">Reference proteome</keyword>
<dbReference type="Proteomes" id="UP001600888">
    <property type="component" value="Unassembled WGS sequence"/>
</dbReference>